<protein>
    <submittedName>
        <fullName evidence="1">SRPBCC domain-containing protein</fullName>
    </submittedName>
</protein>
<dbReference type="InterPro" id="IPR019587">
    <property type="entry name" value="Polyketide_cyclase/dehydratase"/>
</dbReference>
<dbReference type="SUPFAM" id="SSF55961">
    <property type="entry name" value="Bet v1-like"/>
    <property type="match status" value="1"/>
</dbReference>
<dbReference type="EMBL" id="CP165734">
    <property type="protein sequence ID" value="XDV59503.1"/>
    <property type="molecule type" value="Genomic_DNA"/>
</dbReference>
<dbReference type="InterPro" id="IPR023393">
    <property type="entry name" value="START-like_dom_sf"/>
</dbReference>
<dbReference type="Gene3D" id="3.30.530.20">
    <property type="match status" value="1"/>
</dbReference>
<name>A0AB39XNL2_9BRAD</name>
<sequence length="165" mass="18567">MHEAIRWPQDMTPSRSPIHFTNELEVAASPETIWSLLVDTAAWPSFYPGVEHVELLGGHQQLRLGTRFETNLAGQDVYASVQEFEPMTRIAWGGGPKASPESRAYHAWIITPTPNGTHLWTEETMQGPLWIELAKQAPDIFWRTHQKLLEDLAKVATQGGNSPTR</sequence>
<dbReference type="RefSeq" id="WP_369724366.1">
    <property type="nucleotide sequence ID" value="NZ_CP165734.1"/>
</dbReference>
<reference evidence="1" key="1">
    <citation type="submission" date="2024-08" db="EMBL/GenBank/DDBJ databases">
        <authorList>
            <person name="Chaddad Z."/>
            <person name="Lamrabet M."/>
            <person name="Bouhnik O."/>
            <person name="Alami S."/>
            <person name="Wipf D."/>
            <person name="Courty P.E."/>
            <person name="Missbah El Idrissi M."/>
        </authorList>
    </citation>
    <scope>NUCLEOTIDE SEQUENCE</scope>
    <source>
        <strain evidence="1">LLZ17</strain>
    </source>
</reference>
<accession>A0AB39XNL2</accession>
<gene>
    <name evidence="1" type="ORF">AB8Z38_09010</name>
</gene>
<dbReference type="AlphaFoldDB" id="A0AB39XNL2"/>
<dbReference type="CDD" id="cd07822">
    <property type="entry name" value="SRPBCC_4"/>
    <property type="match status" value="1"/>
</dbReference>
<dbReference type="Pfam" id="PF10604">
    <property type="entry name" value="Polyketide_cyc2"/>
    <property type="match status" value="1"/>
</dbReference>
<proteinExistence type="predicted"/>
<evidence type="ECO:0000313" key="1">
    <source>
        <dbReference type="EMBL" id="XDV59503.1"/>
    </source>
</evidence>
<organism evidence="1">
    <name type="scientific">Bradyrhizobium sp. LLZ17</name>
    <dbReference type="NCBI Taxonomy" id="3239388"/>
    <lineage>
        <taxon>Bacteria</taxon>
        <taxon>Pseudomonadati</taxon>
        <taxon>Pseudomonadota</taxon>
        <taxon>Alphaproteobacteria</taxon>
        <taxon>Hyphomicrobiales</taxon>
        <taxon>Nitrobacteraceae</taxon>
        <taxon>Bradyrhizobium</taxon>
    </lineage>
</organism>